<evidence type="ECO:0000256" key="1">
    <source>
        <dbReference type="SAM" id="Phobius"/>
    </source>
</evidence>
<evidence type="ECO:0000313" key="3">
    <source>
        <dbReference type="Proteomes" id="UP000030690"/>
    </source>
</evidence>
<reference evidence="2 3" key="2">
    <citation type="submission" date="2013-02" db="EMBL/GenBank/DDBJ databases">
        <title>The Genome Sequence of Plasmodium falciparum Vietnam Oak-Knoll (FVO).</title>
        <authorList>
            <consortium name="The Broad Institute Genome Sequencing Platform"/>
            <consortium name="The Broad Institute Genome Sequencing Center for Infectious Disease"/>
            <person name="Neafsey D."/>
            <person name="Cheeseman I."/>
            <person name="Volkman S."/>
            <person name="Adams J."/>
            <person name="Walker B."/>
            <person name="Young S.K."/>
            <person name="Zeng Q."/>
            <person name="Gargeya S."/>
            <person name="Fitzgerald M."/>
            <person name="Haas B."/>
            <person name="Abouelleil A."/>
            <person name="Alvarado L."/>
            <person name="Arachchi H.M."/>
            <person name="Berlin A.M."/>
            <person name="Chapman S.B."/>
            <person name="Dewar J."/>
            <person name="Goldberg J."/>
            <person name="Griggs A."/>
            <person name="Gujja S."/>
            <person name="Hansen M."/>
            <person name="Howarth C."/>
            <person name="Imamovic A."/>
            <person name="Larimer J."/>
            <person name="McCowan C."/>
            <person name="Murphy C."/>
            <person name="Neiman D."/>
            <person name="Pearson M."/>
            <person name="Priest M."/>
            <person name="Roberts A."/>
            <person name="Saif S."/>
            <person name="Shea T."/>
            <person name="Sisk P."/>
            <person name="Sykes S."/>
            <person name="Wortman J."/>
            <person name="Nusbaum C."/>
            <person name="Birren B."/>
        </authorList>
    </citation>
    <scope>NUCLEOTIDE SEQUENCE [LARGE SCALE GENOMIC DNA]</scope>
    <source>
        <strain evidence="3">Vietnam Oak-Knoll (FVO)</strain>
    </source>
</reference>
<keyword evidence="1" id="KW-0812">Transmembrane</keyword>
<reference evidence="2 3" key="1">
    <citation type="submission" date="2013-02" db="EMBL/GenBank/DDBJ databases">
        <title>The Genome Annotation of Plasmodium falciparum Vietnam Oak-Knoll (FVO).</title>
        <authorList>
            <consortium name="The Broad Institute Genome Sequencing Platform"/>
            <consortium name="The Broad Institute Genome Sequencing Center for Infectious Disease"/>
            <person name="Neafsey D."/>
            <person name="Hoffman S."/>
            <person name="Volkman S."/>
            <person name="Rosenthal P."/>
            <person name="Walker B."/>
            <person name="Young S.K."/>
            <person name="Zeng Q."/>
            <person name="Gargeya S."/>
            <person name="Fitzgerald M."/>
            <person name="Haas B."/>
            <person name="Abouelleil A."/>
            <person name="Allen A.W."/>
            <person name="Alvarado L."/>
            <person name="Arachchi H.M."/>
            <person name="Berlin A.M."/>
            <person name="Chapman S.B."/>
            <person name="Gainer-Dewar J."/>
            <person name="Goldberg J."/>
            <person name="Griggs A."/>
            <person name="Gujja S."/>
            <person name="Hansen M."/>
            <person name="Howarth C."/>
            <person name="Imamovic A."/>
            <person name="Ireland A."/>
            <person name="Larimer J."/>
            <person name="McCowan C."/>
            <person name="Murphy C."/>
            <person name="Pearson M."/>
            <person name="Poon T.W."/>
            <person name="Priest M."/>
            <person name="Roberts A."/>
            <person name="Saif S."/>
            <person name="Shea T."/>
            <person name="Sisk P."/>
            <person name="Sykes S."/>
            <person name="Wortman J."/>
            <person name="Nusbaum C."/>
            <person name="Birren B."/>
        </authorList>
    </citation>
    <scope>NUCLEOTIDE SEQUENCE [LARGE SCALE GENOMIC DNA]</scope>
    <source>
        <strain evidence="3">Vietnam Oak-Knoll (FVO)</strain>
    </source>
</reference>
<dbReference type="EMBL" id="KI925127">
    <property type="protein sequence ID" value="ETW17391.1"/>
    <property type="molecule type" value="Genomic_DNA"/>
</dbReference>
<dbReference type="AlphaFoldDB" id="A0A024V3I2"/>
<organism evidence="2 3">
    <name type="scientific">Plasmodium falciparum Vietnam Oak-Knoll</name>
    <name type="common">FVO</name>
    <dbReference type="NCBI Taxonomy" id="1036723"/>
    <lineage>
        <taxon>Eukaryota</taxon>
        <taxon>Sar</taxon>
        <taxon>Alveolata</taxon>
        <taxon>Apicomplexa</taxon>
        <taxon>Aconoidasida</taxon>
        <taxon>Haemosporida</taxon>
        <taxon>Plasmodiidae</taxon>
        <taxon>Plasmodium</taxon>
        <taxon>Plasmodium (Laverania)</taxon>
    </lineage>
</organism>
<dbReference type="Proteomes" id="UP000030690">
    <property type="component" value="Unassembled WGS sequence"/>
</dbReference>
<keyword evidence="1" id="KW-1133">Transmembrane helix</keyword>
<evidence type="ECO:0000313" key="2">
    <source>
        <dbReference type="EMBL" id="ETW17391.1"/>
    </source>
</evidence>
<gene>
    <name evidence="2" type="ORF">PFFVO_03730</name>
</gene>
<feature type="transmembrane region" description="Helical" evidence="1">
    <location>
        <begin position="23"/>
        <end position="45"/>
    </location>
</feature>
<sequence>MSRGCNNQRKNKGKKLKRSTENFIKYIIFVHIDGNSFFLIITRIIQIISNLIKSIYNVTCIY</sequence>
<name>A0A024V3I2_PLAFA</name>
<proteinExistence type="predicted"/>
<keyword evidence="1" id="KW-0472">Membrane</keyword>
<accession>A0A024V3I2</accession>
<protein>
    <submittedName>
        <fullName evidence="2">Uncharacterized protein</fullName>
    </submittedName>
</protein>